<evidence type="ECO:0000313" key="1">
    <source>
        <dbReference type="EMBL" id="CAF4305401.1"/>
    </source>
</evidence>
<dbReference type="AlphaFoldDB" id="A0A820I744"/>
<protein>
    <submittedName>
        <fullName evidence="1">Uncharacterized protein</fullName>
    </submittedName>
</protein>
<dbReference type="Proteomes" id="UP000663862">
    <property type="component" value="Unassembled WGS sequence"/>
</dbReference>
<sequence>MDIQNFDLIENAILHNLAPVQIGHQEAILAKANGFRATGVLTFYIDSGIYATLRTYGEENLLGIIPKHFNAAARKIICELKQELVQY</sequence>
<evidence type="ECO:0000313" key="2">
    <source>
        <dbReference type="Proteomes" id="UP000663862"/>
    </source>
</evidence>
<organism evidence="1 2">
    <name type="scientific">Rotaria socialis</name>
    <dbReference type="NCBI Taxonomy" id="392032"/>
    <lineage>
        <taxon>Eukaryota</taxon>
        <taxon>Metazoa</taxon>
        <taxon>Spiralia</taxon>
        <taxon>Gnathifera</taxon>
        <taxon>Rotifera</taxon>
        <taxon>Eurotatoria</taxon>
        <taxon>Bdelloidea</taxon>
        <taxon>Philodinida</taxon>
        <taxon>Philodinidae</taxon>
        <taxon>Rotaria</taxon>
    </lineage>
</organism>
<dbReference type="EMBL" id="CAJOBQ010000244">
    <property type="protein sequence ID" value="CAF4305401.1"/>
    <property type="molecule type" value="Genomic_DNA"/>
</dbReference>
<comment type="caution">
    <text evidence="1">The sequence shown here is derived from an EMBL/GenBank/DDBJ whole genome shotgun (WGS) entry which is preliminary data.</text>
</comment>
<reference evidence="1" key="1">
    <citation type="submission" date="2021-02" db="EMBL/GenBank/DDBJ databases">
        <authorList>
            <person name="Nowell W R."/>
        </authorList>
    </citation>
    <scope>NUCLEOTIDE SEQUENCE</scope>
</reference>
<proteinExistence type="predicted"/>
<accession>A0A820I744</accession>
<name>A0A820I744_9BILA</name>
<gene>
    <name evidence="1" type="ORF">TSG867_LOCUS6533</name>
</gene>